<protein>
    <submittedName>
        <fullName evidence="1">Uncharacterized protein</fullName>
    </submittedName>
</protein>
<proteinExistence type="predicted"/>
<gene>
    <name evidence="1" type="ORF">MFLAVUS_004765</name>
</gene>
<dbReference type="EMBL" id="BAABUK010000009">
    <property type="protein sequence ID" value="GAA5811332.1"/>
    <property type="molecule type" value="Genomic_DNA"/>
</dbReference>
<name>A0ABP9YWU0_9FUNG</name>
<keyword evidence="2" id="KW-1185">Reference proteome</keyword>
<comment type="caution">
    <text evidence="1">The sequence shown here is derived from an EMBL/GenBank/DDBJ whole genome shotgun (WGS) entry which is preliminary data.</text>
</comment>
<dbReference type="Proteomes" id="UP001473302">
    <property type="component" value="Unassembled WGS sequence"/>
</dbReference>
<sequence>MKDFALASNLEHPMHSLILDLSDESGKKYSIDQDIAETVNYNDRELPELPAESEAS</sequence>
<accession>A0ABP9YWU0</accession>
<evidence type="ECO:0000313" key="1">
    <source>
        <dbReference type="EMBL" id="GAA5811332.1"/>
    </source>
</evidence>
<reference evidence="1 2" key="1">
    <citation type="submission" date="2024-04" db="EMBL/GenBank/DDBJ databases">
        <title>genome sequences of Mucor flavus KT1a and Helicostylum pulchrum KT1b strains isolated from the surface of a dry-aged beef.</title>
        <authorList>
            <person name="Toyotome T."/>
            <person name="Hosono M."/>
            <person name="Torimaru M."/>
            <person name="Fukuda K."/>
            <person name="Mikami N."/>
        </authorList>
    </citation>
    <scope>NUCLEOTIDE SEQUENCE [LARGE SCALE GENOMIC DNA]</scope>
    <source>
        <strain evidence="1 2">KT1a</strain>
    </source>
</reference>
<evidence type="ECO:0000313" key="2">
    <source>
        <dbReference type="Proteomes" id="UP001473302"/>
    </source>
</evidence>
<organism evidence="1 2">
    <name type="scientific">Mucor flavus</name>
    <dbReference type="NCBI Taxonomy" id="439312"/>
    <lineage>
        <taxon>Eukaryota</taxon>
        <taxon>Fungi</taxon>
        <taxon>Fungi incertae sedis</taxon>
        <taxon>Mucoromycota</taxon>
        <taxon>Mucoromycotina</taxon>
        <taxon>Mucoromycetes</taxon>
        <taxon>Mucorales</taxon>
        <taxon>Mucorineae</taxon>
        <taxon>Mucoraceae</taxon>
        <taxon>Mucor</taxon>
    </lineage>
</organism>